<dbReference type="EMBL" id="WIXE01006067">
    <property type="protein sequence ID" value="KAK5981636.1"/>
    <property type="molecule type" value="Genomic_DNA"/>
</dbReference>
<proteinExistence type="predicted"/>
<accession>A0AAN8FKA4</accession>
<reference evidence="1 2" key="1">
    <citation type="submission" date="2019-10" db="EMBL/GenBank/DDBJ databases">
        <title>Assembly and Annotation for the nematode Trichostrongylus colubriformis.</title>
        <authorList>
            <person name="Martin J."/>
        </authorList>
    </citation>
    <scope>NUCLEOTIDE SEQUENCE [LARGE SCALE GENOMIC DNA]</scope>
    <source>
        <strain evidence="1">G859</strain>
        <tissue evidence="1">Whole worm</tissue>
    </source>
</reference>
<sequence>MDCSRSLSDLCSNYTCRSRDRASGDPPSFFKDACPFRHTVDHRNVYQYAVPPVWHGQLGQFIRWFTGCTYMDSVCQSWMLRKTTTMRYTLHDSRLETPEMSCK</sequence>
<dbReference type="Proteomes" id="UP001331761">
    <property type="component" value="Unassembled WGS sequence"/>
</dbReference>
<keyword evidence="2" id="KW-1185">Reference proteome</keyword>
<comment type="caution">
    <text evidence="1">The sequence shown here is derived from an EMBL/GenBank/DDBJ whole genome shotgun (WGS) entry which is preliminary data.</text>
</comment>
<protein>
    <submittedName>
        <fullName evidence="1">Uncharacterized protein</fullName>
    </submittedName>
</protein>
<organism evidence="1 2">
    <name type="scientific">Trichostrongylus colubriformis</name>
    <name type="common">Black scour worm</name>
    <dbReference type="NCBI Taxonomy" id="6319"/>
    <lineage>
        <taxon>Eukaryota</taxon>
        <taxon>Metazoa</taxon>
        <taxon>Ecdysozoa</taxon>
        <taxon>Nematoda</taxon>
        <taxon>Chromadorea</taxon>
        <taxon>Rhabditida</taxon>
        <taxon>Rhabditina</taxon>
        <taxon>Rhabditomorpha</taxon>
        <taxon>Strongyloidea</taxon>
        <taxon>Trichostrongylidae</taxon>
        <taxon>Trichostrongylus</taxon>
    </lineage>
</organism>
<evidence type="ECO:0000313" key="1">
    <source>
        <dbReference type="EMBL" id="KAK5981636.1"/>
    </source>
</evidence>
<dbReference type="AlphaFoldDB" id="A0AAN8FKA4"/>
<gene>
    <name evidence="1" type="ORF">GCK32_013723</name>
</gene>
<evidence type="ECO:0000313" key="2">
    <source>
        <dbReference type="Proteomes" id="UP001331761"/>
    </source>
</evidence>
<name>A0AAN8FKA4_TRICO</name>